<dbReference type="Proteomes" id="UP000639643">
    <property type="component" value="Unassembled WGS sequence"/>
</dbReference>
<feature type="region of interest" description="Disordered" evidence="1">
    <location>
        <begin position="120"/>
        <end position="159"/>
    </location>
</feature>
<protein>
    <submittedName>
        <fullName evidence="2">Uncharacterized protein</fullName>
    </submittedName>
</protein>
<sequence>MALLQCLQLVFSTPNAPPGLPPHPPAPKMVHAEKPRSQYVAHVARLTQRALHAMQPLVRQTRVVESFSIFRRAVLIPTAVEDEAADDNLQLRASGTPQADGQPRNLCAKPGSLVEDVNRGVSTASDRSAAQQHSARDSDRHIARRPAHLGLRGASPMAP</sequence>
<name>A0A8H6KMF6_9PEZI</name>
<dbReference type="EMBL" id="WIGM01000210">
    <property type="protein sequence ID" value="KAF6833781.1"/>
    <property type="molecule type" value="Genomic_DNA"/>
</dbReference>
<evidence type="ECO:0000256" key="1">
    <source>
        <dbReference type="SAM" id="MobiDB-lite"/>
    </source>
</evidence>
<evidence type="ECO:0000313" key="2">
    <source>
        <dbReference type="EMBL" id="KAF6833781.1"/>
    </source>
</evidence>
<feature type="compositionally biased region" description="Polar residues" evidence="1">
    <location>
        <begin position="120"/>
        <end position="133"/>
    </location>
</feature>
<keyword evidence="3" id="KW-1185">Reference proteome</keyword>
<comment type="caution">
    <text evidence="2">The sequence shown here is derived from an EMBL/GenBank/DDBJ whole genome shotgun (WGS) entry which is preliminary data.</text>
</comment>
<gene>
    <name evidence="2" type="ORF">CMUS01_06440</name>
</gene>
<accession>A0A8H6KMF6</accession>
<evidence type="ECO:0000313" key="3">
    <source>
        <dbReference type="Proteomes" id="UP000639643"/>
    </source>
</evidence>
<dbReference type="AlphaFoldDB" id="A0A8H6KMF6"/>
<reference evidence="2" key="1">
    <citation type="journal article" date="2020" name="Phytopathology">
        <title>Genome Sequence Resources of Colletotrichum truncatum, C. plurivorum, C. musicola, and C. sojae: Four Species Pathogenic to Soybean (Glycine max).</title>
        <authorList>
            <person name="Rogerio F."/>
            <person name="Boufleur T.R."/>
            <person name="Ciampi-Guillardi M."/>
            <person name="Sukno S.A."/>
            <person name="Thon M.R."/>
            <person name="Massola Junior N.S."/>
            <person name="Baroncelli R."/>
        </authorList>
    </citation>
    <scope>NUCLEOTIDE SEQUENCE</scope>
    <source>
        <strain evidence="2">LFN0074</strain>
    </source>
</reference>
<proteinExistence type="predicted"/>
<organism evidence="2 3">
    <name type="scientific">Colletotrichum musicola</name>
    <dbReference type="NCBI Taxonomy" id="2175873"/>
    <lineage>
        <taxon>Eukaryota</taxon>
        <taxon>Fungi</taxon>
        <taxon>Dikarya</taxon>
        <taxon>Ascomycota</taxon>
        <taxon>Pezizomycotina</taxon>
        <taxon>Sordariomycetes</taxon>
        <taxon>Hypocreomycetidae</taxon>
        <taxon>Glomerellales</taxon>
        <taxon>Glomerellaceae</taxon>
        <taxon>Colletotrichum</taxon>
        <taxon>Colletotrichum orchidearum species complex</taxon>
    </lineage>
</organism>